<evidence type="ECO:0000256" key="1">
    <source>
        <dbReference type="SAM" id="MobiDB-lite"/>
    </source>
</evidence>
<gene>
    <name evidence="2" type="ORF">EDB81DRAFT_667741</name>
</gene>
<feature type="compositionally biased region" description="Basic residues" evidence="1">
    <location>
        <begin position="62"/>
        <end position="71"/>
    </location>
</feature>
<evidence type="ECO:0000313" key="3">
    <source>
        <dbReference type="Proteomes" id="UP000738349"/>
    </source>
</evidence>
<name>A0A9P9DGH1_9HYPO</name>
<evidence type="ECO:0000313" key="2">
    <source>
        <dbReference type="EMBL" id="KAH7118497.1"/>
    </source>
</evidence>
<keyword evidence="3" id="KW-1185">Reference proteome</keyword>
<sequence length="151" mass="16780">MSSIRPTSESSRDERYQGLRRRRSHDDRDGYVRRDEYYRNEYDVSPSRGQHPHRGDHGQGKNSHHRPRRRSTSGLGLKEATKAAVAAGLIEAFRARHNPDRSTHAITAAAGAAAVDVLVSNGEDRKSARHIVESTIGGIVFDRLANGSAKR</sequence>
<accession>A0A9P9DGH1</accession>
<dbReference type="Proteomes" id="UP000738349">
    <property type="component" value="Unassembled WGS sequence"/>
</dbReference>
<organism evidence="2 3">
    <name type="scientific">Dactylonectria macrodidyma</name>
    <dbReference type="NCBI Taxonomy" id="307937"/>
    <lineage>
        <taxon>Eukaryota</taxon>
        <taxon>Fungi</taxon>
        <taxon>Dikarya</taxon>
        <taxon>Ascomycota</taxon>
        <taxon>Pezizomycotina</taxon>
        <taxon>Sordariomycetes</taxon>
        <taxon>Hypocreomycetidae</taxon>
        <taxon>Hypocreales</taxon>
        <taxon>Nectriaceae</taxon>
        <taxon>Dactylonectria</taxon>
    </lineage>
</organism>
<dbReference type="AlphaFoldDB" id="A0A9P9DGH1"/>
<proteinExistence type="predicted"/>
<feature type="region of interest" description="Disordered" evidence="1">
    <location>
        <begin position="1"/>
        <end position="79"/>
    </location>
</feature>
<dbReference type="OrthoDB" id="5153366at2759"/>
<protein>
    <submittedName>
        <fullName evidence="2">Uncharacterized protein</fullName>
    </submittedName>
</protein>
<comment type="caution">
    <text evidence="2">The sequence shown here is derived from an EMBL/GenBank/DDBJ whole genome shotgun (WGS) entry which is preliminary data.</text>
</comment>
<feature type="compositionally biased region" description="Basic and acidic residues" evidence="1">
    <location>
        <begin position="24"/>
        <end position="42"/>
    </location>
</feature>
<reference evidence="2" key="1">
    <citation type="journal article" date="2021" name="Nat. Commun.">
        <title>Genetic determinants of endophytism in the Arabidopsis root mycobiome.</title>
        <authorList>
            <person name="Mesny F."/>
            <person name="Miyauchi S."/>
            <person name="Thiergart T."/>
            <person name="Pickel B."/>
            <person name="Atanasova L."/>
            <person name="Karlsson M."/>
            <person name="Huettel B."/>
            <person name="Barry K.W."/>
            <person name="Haridas S."/>
            <person name="Chen C."/>
            <person name="Bauer D."/>
            <person name="Andreopoulos W."/>
            <person name="Pangilinan J."/>
            <person name="LaButti K."/>
            <person name="Riley R."/>
            <person name="Lipzen A."/>
            <person name="Clum A."/>
            <person name="Drula E."/>
            <person name="Henrissat B."/>
            <person name="Kohler A."/>
            <person name="Grigoriev I.V."/>
            <person name="Martin F.M."/>
            <person name="Hacquard S."/>
        </authorList>
    </citation>
    <scope>NUCLEOTIDE SEQUENCE</scope>
    <source>
        <strain evidence="2">MPI-CAGE-AT-0147</strain>
    </source>
</reference>
<dbReference type="EMBL" id="JAGMUV010000027">
    <property type="protein sequence ID" value="KAH7118497.1"/>
    <property type="molecule type" value="Genomic_DNA"/>
</dbReference>